<feature type="compositionally biased region" description="Pro residues" evidence="1">
    <location>
        <begin position="7"/>
        <end position="19"/>
    </location>
</feature>
<accession>A0ABR2IRD2</accession>
<dbReference type="PANTHER" id="PTHR42858">
    <property type="entry name" value="AMINOTRANSFERASE"/>
    <property type="match status" value="1"/>
</dbReference>
<dbReference type="PANTHER" id="PTHR42858:SF1">
    <property type="entry name" value="LD15494P"/>
    <property type="match status" value="1"/>
</dbReference>
<dbReference type="Pfam" id="PF00155">
    <property type="entry name" value="Aminotran_1_2"/>
    <property type="match status" value="1"/>
</dbReference>
<dbReference type="GO" id="GO:0016740">
    <property type="term" value="F:transferase activity"/>
    <property type="evidence" value="ECO:0007669"/>
    <property type="project" value="UniProtKB-KW"/>
</dbReference>
<feature type="region of interest" description="Disordered" evidence="1">
    <location>
        <begin position="290"/>
        <end position="312"/>
    </location>
</feature>
<protein>
    <submittedName>
        <fullName evidence="3">Pyridoxal phosphate-dependent transferase</fullName>
    </submittedName>
</protein>
<name>A0ABR2IRD2_9PEZI</name>
<dbReference type="InterPro" id="IPR004839">
    <property type="entry name" value="Aminotransferase_I/II_large"/>
</dbReference>
<organism evidence="3 4">
    <name type="scientific">Apiospora arundinis</name>
    <dbReference type="NCBI Taxonomy" id="335852"/>
    <lineage>
        <taxon>Eukaryota</taxon>
        <taxon>Fungi</taxon>
        <taxon>Dikarya</taxon>
        <taxon>Ascomycota</taxon>
        <taxon>Pezizomycotina</taxon>
        <taxon>Sordariomycetes</taxon>
        <taxon>Xylariomycetidae</taxon>
        <taxon>Amphisphaeriales</taxon>
        <taxon>Apiosporaceae</taxon>
        <taxon>Apiospora</taxon>
    </lineage>
</organism>
<evidence type="ECO:0000256" key="1">
    <source>
        <dbReference type="SAM" id="MobiDB-lite"/>
    </source>
</evidence>
<dbReference type="InterPro" id="IPR015422">
    <property type="entry name" value="PyrdxlP-dep_Trfase_small"/>
</dbReference>
<feature type="domain" description="Aminotransferase class I/classII large" evidence="2">
    <location>
        <begin position="68"/>
        <end position="358"/>
    </location>
</feature>
<comment type="caution">
    <text evidence="3">The sequence shown here is derived from an EMBL/GenBank/DDBJ whole genome shotgun (WGS) entry which is preliminary data.</text>
</comment>
<keyword evidence="3" id="KW-0808">Transferase</keyword>
<dbReference type="Proteomes" id="UP001390339">
    <property type="component" value="Unassembled WGS sequence"/>
</dbReference>
<dbReference type="InterPro" id="IPR015421">
    <property type="entry name" value="PyrdxlP-dep_Trfase_major"/>
</dbReference>
<feature type="region of interest" description="Disordered" evidence="1">
    <location>
        <begin position="1"/>
        <end position="50"/>
    </location>
</feature>
<gene>
    <name evidence="3" type="ORF">PGQ11_006018</name>
</gene>
<dbReference type="EMBL" id="JAPCWZ010000004">
    <property type="protein sequence ID" value="KAK8867440.1"/>
    <property type="molecule type" value="Genomic_DNA"/>
</dbReference>
<proteinExistence type="predicted"/>
<keyword evidence="4" id="KW-1185">Reference proteome</keyword>
<evidence type="ECO:0000259" key="2">
    <source>
        <dbReference type="Pfam" id="PF00155"/>
    </source>
</evidence>
<evidence type="ECO:0000313" key="4">
    <source>
        <dbReference type="Proteomes" id="UP001390339"/>
    </source>
</evidence>
<dbReference type="InterPro" id="IPR015424">
    <property type="entry name" value="PyrdxlP-dep_Trfase"/>
</dbReference>
<feature type="compositionally biased region" description="Polar residues" evidence="1">
    <location>
        <begin position="29"/>
        <end position="38"/>
    </location>
</feature>
<dbReference type="Gene3D" id="3.90.1150.10">
    <property type="entry name" value="Aspartate Aminotransferase, domain 1"/>
    <property type="match status" value="1"/>
</dbReference>
<sequence length="536" mass="57446">MASSPPASDPTPASAPPPQGQSSSSTSGRRQVNASAMASNPDHPKKPINLMRGWPSTHLLPVAALDAASRRLLANPSLAHPALLYGPDPGFEPLRGALAAWLADFYGGGTGSSDVERVAVSGGASQSVACILQSFTDPEYTRAVWMVAPCYFLACPIFADAGFGAGRLRAVPEDEEGIELGMLEAGLRKMDDDERGKERETKCCYKDPGPHRKLYRHVIYCVPSFSNPSGKTMTLRRRQGLLELARRYDALVICDDVYDMLQWQPTTTTSTSKTEAGPDLNKALLPRLTDLERPLGPSPHDPPGKSFGHAVSNGSFSKLVGPGLRTGWTESTPDLAYGLSQTGSTRSGGAPSQFSAAVVYELLVSGGLAAHLQKELRPAYRRRHGLVVETARKQLPASLYHSSTPQAQDDDGNGMSMMTRTGLTQTLAGRDDVFGGYFVWFRLPGNLKANEVAKRCQVEENLAIGTGGLFAVQGDPHGPQFENEVRLCFAWEDEADLVDGVTRLGGVVRRMLEGVPPMEEVAGAGSRGGKGVDELK</sequence>
<dbReference type="CDD" id="cd00609">
    <property type="entry name" value="AAT_like"/>
    <property type="match status" value="1"/>
</dbReference>
<reference evidence="3 4" key="1">
    <citation type="journal article" date="2024" name="IMA Fungus">
        <title>Apiospora arundinis, a panoply of carbohydrate-active enzymes and secondary metabolites.</title>
        <authorList>
            <person name="Sorensen T."/>
            <person name="Petersen C."/>
            <person name="Muurmann A.T."/>
            <person name="Christiansen J.V."/>
            <person name="Brundto M.L."/>
            <person name="Overgaard C.K."/>
            <person name="Boysen A.T."/>
            <person name="Wollenberg R.D."/>
            <person name="Larsen T.O."/>
            <person name="Sorensen J.L."/>
            <person name="Nielsen K.L."/>
            <person name="Sondergaard T.E."/>
        </authorList>
    </citation>
    <scope>NUCLEOTIDE SEQUENCE [LARGE SCALE GENOMIC DNA]</scope>
    <source>
        <strain evidence="3 4">AAU 773</strain>
    </source>
</reference>
<dbReference type="Gene3D" id="3.40.640.10">
    <property type="entry name" value="Type I PLP-dependent aspartate aminotransferase-like (Major domain)"/>
    <property type="match status" value="1"/>
</dbReference>
<dbReference type="SUPFAM" id="SSF53383">
    <property type="entry name" value="PLP-dependent transferases"/>
    <property type="match status" value="1"/>
</dbReference>
<evidence type="ECO:0000313" key="3">
    <source>
        <dbReference type="EMBL" id="KAK8867440.1"/>
    </source>
</evidence>